<dbReference type="OrthoDB" id="6435638at2759"/>
<feature type="transmembrane region" description="Helical" evidence="10">
    <location>
        <begin position="93"/>
        <end position="112"/>
    </location>
</feature>
<keyword evidence="4 10" id="KW-1133">Transmembrane helix</keyword>
<comment type="subcellular location">
    <subcellularLocation>
        <location evidence="1 10">Cell membrane</location>
        <topology evidence="1 10">Multi-pass membrane protein</topology>
    </subcellularLocation>
</comment>
<evidence type="ECO:0000313" key="14">
    <source>
        <dbReference type="Proteomes" id="UP000318571"/>
    </source>
</evidence>
<evidence type="ECO:0000256" key="11">
    <source>
        <dbReference type="SAM" id="MobiDB-lite"/>
    </source>
</evidence>
<feature type="compositionally biased region" description="Polar residues" evidence="11">
    <location>
        <begin position="21"/>
        <end position="37"/>
    </location>
</feature>
<keyword evidence="2" id="KW-1003">Cell membrane</keyword>
<feature type="transmembrane region" description="Helical" evidence="10">
    <location>
        <begin position="59"/>
        <end position="81"/>
    </location>
</feature>
<keyword evidence="3 10" id="KW-0812">Transmembrane</keyword>
<keyword evidence="6 10" id="KW-0472">Membrane</keyword>
<feature type="domain" description="G-protein coupled receptors family 1 profile" evidence="12">
    <location>
        <begin position="72"/>
        <end position="418"/>
    </location>
</feature>
<dbReference type="PANTHER" id="PTHR24241:SF161">
    <property type="entry name" value="G-PROTEIN COUPLED RECEPTORS FAMILY 1 PROFILE DOMAIN-CONTAINING PROTEIN"/>
    <property type="match status" value="1"/>
</dbReference>
<feature type="compositionally biased region" description="Polar residues" evidence="11">
    <location>
        <begin position="517"/>
        <end position="528"/>
    </location>
</feature>
<dbReference type="PANTHER" id="PTHR24241">
    <property type="entry name" value="NEUROPEPTIDE RECEPTOR-RELATED G-PROTEIN COUPLED RECEPTOR"/>
    <property type="match status" value="1"/>
</dbReference>
<sequence length="528" mass="58453">MATTLLSSDIEAKMDKEPQENPYNSIPDSNGTKGSLDLNFTTDGGPDFSRDQDLATAEVVVQAVIFVLALVGNGLVLVALIRQLRRKPSSRMYRLMYHLSIADLLVAVLNVLPQLIWDITHRFHGPDILCRLVKFGQVMPIYLSSFILTLMAVDRVGVTKRHGSVEPKPLRPLIQGVWLVAILCALPQPFIFSIKDIDDKGIYDCWADFGGEKWLEKGYVVTFLFTVFFLPFIVITSSYCIVTYRIWSYSRATQGSKGSPQMSLASNRVVLSSVGDGSKNEDDDDGATMETAVYEMKVINGRNGSSSSHRSSCKSTTRSINTSCTIYRPNLAHNSHAPSAGFVRVQTEQIVLLSKAKRKSLSMTAIVSVCFAVCWLPWCVTMLLMSFDIQVGGDKVHPLMVIFALLASLNSTTNPWIYLCFSSAVLQQVKHLVGMRSTIGGPDSLGGADADRPEPQTHHRTKRILFTRKAEPLKGTPLGTRPHPLFALQDQEIVRAGIRSEPNLSSHHRPNMKNPLPASNQNKSWTKT</sequence>
<feature type="transmembrane region" description="Helical" evidence="10">
    <location>
        <begin position="219"/>
        <end position="242"/>
    </location>
</feature>
<dbReference type="EMBL" id="VCGU01000459">
    <property type="protein sequence ID" value="TRY62033.1"/>
    <property type="molecule type" value="Genomic_DNA"/>
</dbReference>
<comment type="caution">
    <text evidence="13">The sequence shown here is derived from an EMBL/GenBank/DDBJ whole genome shotgun (WGS) entry which is preliminary data.</text>
</comment>
<dbReference type="PRINTS" id="PR00896">
    <property type="entry name" value="VASOPRESSINR"/>
</dbReference>
<feature type="transmembrane region" description="Helical" evidence="10">
    <location>
        <begin position="365"/>
        <end position="387"/>
    </location>
</feature>
<dbReference type="InterPro" id="IPR000276">
    <property type="entry name" value="GPCR_Rhodpsn"/>
</dbReference>
<evidence type="ECO:0000256" key="10">
    <source>
        <dbReference type="RuleBase" id="RU046427"/>
    </source>
</evidence>
<feature type="region of interest" description="Disordered" evidence="11">
    <location>
        <begin position="502"/>
        <end position="528"/>
    </location>
</feature>
<feature type="region of interest" description="Disordered" evidence="11">
    <location>
        <begin position="1"/>
        <end position="37"/>
    </location>
</feature>
<dbReference type="InterPro" id="IPR001817">
    <property type="entry name" value="Vasoprsn_rcpt"/>
</dbReference>
<dbReference type="InterPro" id="IPR017452">
    <property type="entry name" value="GPCR_Rhodpsn_7TM"/>
</dbReference>
<evidence type="ECO:0000256" key="4">
    <source>
        <dbReference type="ARBA" id="ARBA00022989"/>
    </source>
</evidence>
<dbReference type="OMA" id="DITHRFH"/>
<feature type="transmembrane region" description="Helical" evidence="10">
    <location>
        <begin position="399"/>
        <end position="426"/>
    </location>
</feature>
<dbReference type="AlphaFoldDB" id="A0A553N9E6"/>
<dbReference type="SUPFAM" id="SSF81321">
    <property type="entry name" value="Family A G protein-coupled receptor-like"/>
    <property type="match status" value="1"/>
</dbReference>
<evidence type="ECO:0000313" key="13">
    <source>
        <dbReference type="EMBL" id="TRY62033.1"/>
    </source>
</evidence>
<reference evidence="13 14" key="1">
    <citation type="journal article" date="2018" name="Nat. Ecol. Evol.">
        <title>Genomic signatures of mitonuclear coevolution across populations of Tigriopus californicus.</title>
        <authorList>
            <person name="Barreto F.S."/>
            <person name="Watson E.T."/>
            <person name="Lima T.G."/>
            <person name="Willett C.S."/>
            <person name="Edmands S."/>
            <person name="Li W."/>
            <person name="Burton R.S."/>
        </authorList>
    </citation>
    <scope>NUCLEOTIDE SEQUENCE [LARGE SCALE GENOMIC DNA]</scope>
    <source>
        <strain evidence="13 14">San Diego</strain>
    </source>
</reference>
<dbReference type="Gene3D" id="1.20.1070.10">
    <property type="entry name" value="Rhodopsin 7-helix transmembrane proteins"/>
    <property type="match status" value="1"/>
</dbReference>
<dbReference type="PROSITE" id="PS50262">
    <property type="entry name" value="G_PROTEIN_RECEP_F1_2"/>
    <property type="match status" value="1"/>
</dbReference>
<comment type="similarity">
    <text evidence="10">Belongs to the G-protein coupled receptor 1 family. Vasopressin/oxytocin receptor subfamily.</text>
</comment>
<keyword evidence="14" id="KW-1185">Reference proteome</keyword>
<dbReference type="GO" id="GO:0032870">
    <property type="term" value="P:cellular response to hormone stimulus"/>
    <property type="evidence" value="ECO:0007669"/>
    <property type="project" value="TreeGrafter"/>
</dbReference>
<gene>
    <name evidence="13" type="ORF">TCAL_09526</name>
</gene>
<evidence type="ECO:0000256" key="9">
    <source>
        <dbReference type="ARBA" id="ARBA00023224"/>
    </source>
</evidence>
<dbReference type="GO" id="GO:0005000">
    <property type="term" value="F:vasopressin receptor activity"/>
    <property type="evidence" value="ECO:0007669"/>
    <property type="project" value="InterPro"/>
</dbReference>
<evidence type="ECO:0000256" key="8">
    <source>
        <dbReference type="ARBA" id="ARBA00023180"/>
    </source>
</evidence>
<evidence type="ECO:0000259" key="12">
    <source>
        <dbReference type="PROSITE" id="PS50262"/>
    </source>
</evidence>
<proteinExistence type="inferred from homology"/>
<evidence type="ECO:0000256" key="2">
    <source>
        <dbReference type="ARBA" id="ARBA00022475"/>
    </source>
</evidence>
<dbReference type="STRING" id="6832.A0A553N9E6"/>
<dbReference type="Proteomes" id="UP000318571">
    <property type="component" value="Chromosome 8"/>
</dbReference>
<protein>
    <recommendedName>
        <fullName evidence="12">G-protein coupled receptors family 1 profile domain-containing protein</fullName>
    </recommendedName>
</protein>
<evidence type="ECO:0000256" key="7">
    <source>
        <dbReference type="ARBA" id="ARBA00023170"/>
    </source>
</evidence>
<keyword evidence="8 10" id="KW-0325">Glycoprotein</keyword>
<name>A0A553N9E6_TIGCA</name>
<evidence type="ECO:0000256" key="5">
    <source>
        <dbReference type="ARBA" id="ARBA00023040"/>
    </source>
</evidence>
<keyword evidence="7 10" id="KW-0675">Receptor</keyword>
<keyword evidence="9 10" id="KW-0807">Transducer</keyword>
<feature type="transmembrane region" description="Helical" evidence="10">
    <location>
        <begin position="173"/>
        <end position="194"/>
    </location>
</feature>
<accession>A0A553N9E6</accession>
<feature type="compositionally biased region" description="Basic and acidic residues" evidence="11">
    <location>
        <begin position="10"/>
        <end position="19"/>
    </location>
</feature>
<evidence type="ECO:0000256" key="3">
    <source>
        <dbReference type="ARBA" id="ARBA00022692"/>
    </source>
</evidence>
<keyword evidence="5 10" id="KW-0297">G-protein coupled receptor</keyword>
<dbReference type="GO" id="GO:0042277">
    <property type="term" value="F:peptide binding"/>
    <property type="evidence" value="ECO:0007669"/>
    <property type="project" value="TreeGrafter"/>
</dbReference>
<dbReference type="GO" id="GO:0005886">
    <property type="term" value="C:plasma membrane"/>
    <property type="evidence" value="ECO:0007669"/>
    <property type="project" value="UniProtKB-SubCell"/>
</dbReference>
<evidence type="ECO:0000256" key="6">
    <source>
        <dbReference type="ARBA" id="ARBA00023136"/>
    </source>
</evidence>
<feature type="transmembrane region" description="Helical" evidence="10">
    <location>
        <begin position="132"/>
        <end position="153"/>
    </location>
</feature>
<dbReference type="PRINTS" id="PR00237">
    <property type="entry name" value="GPCRRHODOPSN"/>
</dbReference>
<evidence type="ECO:0000256" key="1">
    <source>
        <dbReference type="ARBA" id="ARBA00004651"/>
    </source>
</evidence>
<dbReference type="Pfam" id="PF00001">
    <property type="entry name" value="7tm_1"/>
    <property type="match status" value="1"/>
</dbReference>
<organism evidence="13 14">
    <name type="scientific">Tigriopus californicus</name>
    <name type="common">Marine copepod</name>
    <dbReference type="NCBI Taxonomy" id="6832"/>
    <lineage>
        <taxon>Eukaryota</taxon>
        <taxon>Metazoa</taxon>
        <taxon>Ecdysozoa</taxon>
        <taxon>Arthropoda</taxon>
        <taxon>Crustacea</taxon>
        <taxon>Multicrustacea</taxon>
        <taxon>Hexanauplia</taxon>
        <taxon>Copepoda</taxon>
        <taxon>Harpacticoida</taxon>
        <taxon>Harpacticidae</taxon>
        <taxon>Tigriopus</taxon>
    </lineage>
</organism>